<dbReference type="Proteomes" id="UP000653454">
    <property type="component" value="Unassembled WGS sequence"/>
</dbReference>
<organism evidence="7 8">
    <name type="scientific">Plutella xylostella</name>
    <name type="common">Diamondback moth</name>
    <name type="synonym">Plutella maculipennis</name>
    <dbReference type="NCBI Taxonomy" id="51655"/>
    <lineage>
        <taxon>Eukaryota</taxon>
        <taxon>Metazoa</taxon>
        <taxon>Ecdysozoa</taxon>
        <taxon>Arthropoda</taxon>
        <taxon>Hexapoda</taxon>
        <taxon>Insecta</taxon>
        <taxon>Pterygota</taxon>
        <taxon>Neoptera</taxon>
        <taxon>Endopterygota</taxon>
        <taxon>Lepidoptera</taxon>
        <taxon>Glossata</taxon>
        <taxon>Ditrysia</taxon>
        <taxon>Yponomeutoidea</taxon>
        <taxon>Plutellidae</taxon>
        <taxon>Plutella</taxon>
    </lineage>
</organism>
<dbReference type="InterPro" id="IPR029064">
    <property type="entry name" value="Ribosomal_eL30-like_sf"/>
</dbReference>
<keyword evidence="8" id="KW-1185">Reference proteome</keyword>
<dbReference type="Pfam" id="PF00588">
    <property type="entry name" value="SpoU_methylase"/>
    <property type="match status" value="1"/>
</dbReference>
<dbReference type="InterPro" id="IPR029026">
    <property type="entry name" value="tRNA_m1G_MTases_N"/>
</dbReference>
<protein>
    <submittedName>
        <fullName evidence="7">(diamondback moth) hypothetical protein</fullName>
    </submittedName>
</protein>
<evidence type="ECO:0000256" key="2">
    <source>
        <dbReference type="ARBA" id="ARBA00022603"/>
    </source>
</evidence>
<feature type="domain" description="MRM3-like substrate binding" evidence="6">
    <location>
        <begin position="306"/>
        <end position="386"/>
    </location>
</feature>
<dbReference type="GO" id="GO:0006396">
    <property type="term" value="P:RNA processing"/>
    <property type="evidence" value="ECO:0007669"/>
    <property type="project" value="InterPro"/>
</dbReference>
<accession>A0A8S4DC11</accession>
<dbReference type="AlphaFoldDB" id="A0A8S4DC11"/>
<keyword evidence="3" id="KW-0808">Transferase</keyword>
<evidence type="ECO:0000259" key="5">
    <source>
        <dbReference type="Pfam" id="PF08718"/>
    </source>
</evidence>
<dbReference type="SUPFAM" id="SSF55315">
    <property type="entry name" value="L30e-like"/>
    <property type="match status" value="1"/>
</dbReference>
<dbReference type="GO" id="GO:0032259">
    <property type="term" value="P:methylation"/>
    <property type="evidence" value="ECO:0007669"/>
    <property type="project" value="UniProtKB-KW"/>
</dbReference>
<evidence type="ECO:0000313" key="8">
    <source>
        <dbReference type="Proteomes" id="UP000653454"/>
    </source>
</evidence>
<dbReference type="InterPro" id="IPR001537">
    <property type="entry name" value="SpoU_MeTrfase"/>
</dbReference>
<gene>
    <name evidence="7" type="ORF">PLXY2_LOCUS1744</name>
</gene>
<dbReference type="InterPro" id="IPR053888">
    <property type="entry name" value="MRM3-like_sub_bind"/>
</dbReference>
<dbReference type="Pfam" id="PF08718">
    <property type="entry name" value="GLTP"/>
    <property type="match status" value="1"/>
</dbReference>
<dbReference type="GO" id="GO:0005737">
    <property type="term" value="C:cytoplasm"/>
    <property type="evidence" value="ECO:0007669"/>
    <property type="project" value="InterPro"/>
</dbReference>
<name>A0A8S4DC11_PLUXY</name>
<evidence type="ECO:0000259" key="6">
    <source>
        <dbReference type="Pfam" id="PF22435"/>
    </source>
</evidence>
<feature type="domain" description="tRNA/rRNA methyltransferase SpoU type" evidence="4">
    <location>
        <begin position="405"/>
        <end position="567"/>
    </location>
</feature>
<dbReference type="GO" id="GO:0003723">
    <property type="term" value="F:RNA binding"/>
    <property type="evidence" value="ECO:0007669"/>
    <property type="project" value="InterPro"/>
</dbReference>
<sequence length="593" mass="67510">MASKCNKISFDINKHFPIDNNNKINIVKFIEATSNLVGVIDNFGKLFTPVKLDIQGNIDNIKRHYKFDDSSCLLEQMTEETKKGPPVIAESVLWLNRSLLMFELIFQEMIAALQSKNYNVTMKKILTIAYEGSVKKYHNWVTQQIFHLLCKMFSTLPVFLKQFNIENIDEFGNNLVQYNNALHSVRCQIDNYFISNHLFYGRWAHRKPAKVLLPYDTDNPTRLKKEEIIDLHPGTVDKFAQNETKTQVTAKKHVIGHEQIKELKAKREKKIANLKQTVNQMKVFDENNEIIFEKCKDNDGRISTLLVKMKSKKERTKAGMVLVEGWRMIADGLLAKCSLKYIIFSQKEDLNHIQPFLPKTGVKIFKVPYKEIQLWSNVETSPGILGIFETPKSDTINRQSRPFPVQIICDNIRVPGNLGAILRAAAGMGCDNVLLSKGCVDYWDPKVVRSAAGAHFRLPVYYGLDWDSIPQLIPEYSSIFIADSNAKVNDETELSQAEEPYDIPVLPYYGIEYSTLKNITLIVGGETEGISDDSYRFAASRNGLRLNIPLQNGVDSLNTGMATAVIAFEIKKQLLQAWSKIKSQKEDKILQGT</sequence>
<dbReference type="InterPro" id="IPR036497">
    <property type="entry name" value="GLTP_sf"/>
</dbReference>
<evidence type="ECO:0000256" key="3">
    <source>
        <dbReference type="ARBA" id="ARBA00022679"/>
    </source>
</evidence>
<evidence type="ECO:0000259" key="4">
    <source>
        <dbReference type="Pfam" id="PF00588"/>
    </source>
</evidence>
<dbReference type="Pfam" id="PF22435">
    <property type="entry name" value="MRM3-like_sub_bind"/>
    <property type="match status" value="1"/>
</dbReference>
<comment type="caution">
    <text evidence="7">The sequence shown here is derived from an EMBL/GenBank/DDBJ whole genome shotgun (WGS) entry which is preliminary data.</text>
</comment>
<dbReference type="EMBL" id="CAJHNJ030000004">
    <property type="protein sequence ID" value="CAG9096517.1"/>
    <property type="molecule type" value="Genomic_DNA"/>
</dbReference>
<evidence type="ECO:0000313" key="7">
    <source>
        <dbReference type="EMBL" id="CAG9096517.1"/>
    </source>
</evidence>
<reference evidence="7" key="1">
    <citation type="submission" date="2020-11" db="EMBL/GenBank/DDBJ databases">
        <authorList>
            <person name="Whiteford S."/>
        </authorList>
    </citation>
    <scope>NUCLEOTIDE SEQUENCE</scope>
</reference>
<keyword evidence="2" id="KW-0489">Methyltransferase</keyword>
<dbReference type="InterPro" id="IPR029028">
    <property type="entry name" value="Alpha/beta_knot_MTases"/>
</dbReference>
<dbReference type="PANTHER" id="PTHR43191:SF2">
    <property type="entry name" value="RRNA METHYLTRANSFERASE 3, MITOCHONDRIAL"/>
    <property type="match status" value="1"/>
</dbReference>
<dbReference type="InterPro" id="IPR014830">
    <property type="entry name" value="Glycolipid_transfer_prot_dom"/>
</dbReference>
<dbReference type="CDD" id="cd18106">
    <property type="entry name" value="SpoU-like_RNMTL1"/>
    <property type="match status" value="1"/>
</dbReference>
<proteinExistence type="inferred from homology"/>
<dbReference type="Gene3D" id="3.40.1280.10">
    <property type="match status" value="1"/>
</dbReference>
<dbReference type="SUPFAM" id="SSF110004">
    <property type="entry name" value="Glycolipid transfer protein, GLTP"/>
    <property type="match status" value="1"/>
</dbReference>
<dbReference type="GO" id="GO:0008173">
    <property type="term" value="F:RNA methyltransferase activity"/>
    <property type="evidence" value="ECO:0007669"/>
    <property type="project" value="InterPro"/>
</dbReference>
<dbReference type="PANTHER" id="PTHR43191">
    <property type="entry name" value="RRNA METHYLTRANSFERASE 3"/>
    <property type="match status" value="1"/>
</dbReference>
<dbReference type="SUPFAM" id="SSF75217">
    <property type="entry name" value="alpha/beta knot"/>
    <property type="match status" value="1"/>
</dbReference>
<comment type="similarity">
    <text evidence="1">Belongs to the class IV-like SAM-binding methyltransferase superfamily. RNA methyltransferase TrmH family.</text>
</comment>
<dbReference type="Gene3D" id="1.10.3520.10">
    <property type="entry name" value="Glycolipid transfer protein"/>
    <property type="match status" value="1"/>
</dbReference>
<feature type="domain" description="Glycolipid transfer protein" evidence="5">
    <location>
        <begin position="25"/>
        <end position="163"/>
    </location>
</feature>
<dbReference type="InterPro" id="IPR051259">
    <property type="entry name" value="rRNA_Methyltransferase"/>
</dbReference>
<evidence type="ECO:0000256" key="1">
    <source>
        <dbReference type="ARBA" id="ARBA00007228"/>
    </source>
</evidence>
<dbReference type="GO" id="GO:0120013">
    <property type="term" value="F:lipid transfer activity"/>
    <property type="evidence" value="ECO:0007669"/>
    <property type="project" value="InterPro"/>
</dbReference>
<dbReference type="Gene3D" id="3.30.1330.30">
    <property type="match status" value="1"/>
</dbReference>